<evidence type="ECO:0000256" key="2">
    <source>
        <dbReference type="ARBA" id="ARBA00006706"/>
    </source>
</evidence>
<dbReference type="InterPro" id="IPR008949">
    <property type="entry name" value="Isoprenoid_synthase_dom_sf"/>
</dbReference>
<dbReference type="Pfam" id="PF00348">
    <property type="entry name" value="polyprenyl_synt"/>
    <property type="match status" value="1"/>
</dbReference>
<dbReference type="InParanoid" id="D8SSH8"/>
<dbReference type="STRING" id="88036.D8SSH8"/>
<keyword evidence="7" id="KW-1185">Reference proteome</keyword>
<dbReference type="Gramene" id="EFJ12493">
    <property type="protein sequence ID" value="EFJ12493"/>
    <property type="gene ID" value="SELMODRAFT_425252"/>
</dbReference>
<keyword evidence="5" id="KW-0808">Transferase</keyword>
<dbReference type="HOGENOM" id="CLU_1043527_0_0_1"/>
<dbReference type="eggNOG" id="KOG0776">
    <property type="taxonomic scope" value="Eukaryota"/>
</dbReference>
<evidence type="ECO:0000313" key="7">
    <source>
        <dbReference type="Proteomes" id="UP000001514"/>
    </source>
</evidence>
<organism evidence="7">
    <name type="scientific">Selaginella moellendorffii</name>
    <name type="common">Spikemoss</name>
    <dbReference type="NCBI Taxonomy" id="88036"/>
    <lineage>
        <taxon>Eukaryota</taxon>
        <taxon>Viridiplantae</taxon>
        <taxon>Streptophyta</taxon>
        <taxon>Embryophyta</taxon>
        <taxon>Tracheophyta</taxon>
        <taxon>Lycopodiopsida</taxon>
        <taxon>Selaginellales</taxon>
        <taxon>Selaginellaceae</taxon>
        <taxon>Selaginella</taxon>
    </lineage>
</organism>
<gene>
    <name evidence="6" type="ORF">SELMODRAFT_425252</name>
</gene>
<dbReference type="InterPro" id="IPR000092">
    <property type="entry name" value="Polyprenyl_synt"/>
</dbReference>
<dbReference type="GO" id="GO:0008299">
    <property type="term" value="P:isoprenoid biosynthetic process"/>
    <property type="evidence" value="ECO:0007669"/>
    <property type="project" value="InterPro"/>
</dbReference>
<comment type="cofactor">
    <cofactor evidence="1">
        <name>Mg(2+)</name>
        <dbReference type="ChEBI" id="CHEBI:18420"/>
    </cofactor>
</comment>
<dbReference type="EMBL" id="GL377638">
    <property type="protein sequence ID" value="EFJ12493.1"/>
    <property type="molecule type" value="Genomic_DNA"/>
</dbReference>
<evidence type="ECO:0000256" key="5">
    <source>
        <dbReference type="RuleBase" id="RU004466"/>
    </source>
</evidence>
<dbReference type="GO" id="GO:0046872">
    <property type="term" value="F:metal ion binding"/>
    <property type="evidence" value="ECO:0007669"/>
    <property type="project" value="UniProtKB-KW"/>
</dbReference>
<dbReference type="SUPFAM" id="SSF48576">
    <property type="entry name" value="Terpenoid synthases"/>
    <property type="match status" value="1"/>
</dbReference>
<proteinExistence type="inferred from homology"/>
<evidence type="ECO:0000313" key="6">
    <source>
        <dbReference type="EMBL" id="EFJ12493.1"/>
    </source>
</evidence>
<reference evidence="6 7" key="1">
    <citation type="journal article" date="2011" name="Science">
        <title>The Selaginella genome identifies genetic changes associated with the evolution of vascular plants.</title>
        <authorList>
            <person name="Banks J.A."/>
            <person name="Nishiyama T."/>
            <person name="Hasebe M."/>
            <person name="Bowman J.L."/>
            <person name="Gribskov M."/>
            <person name="dePamphilis C."/>
            <person name="Albert V.A."/>
            <person name="Aono N."/>
            <person name="Aoyama T."/>
            <person name="Ambrose B.A."/>
            <person name="Ashton N.W."/>
            <person name="Axtell M.J."/>
            <person name="Barker E."/>
            <person name="Barker M.S."/>
            <person name="Bennetzen J.L."/>
            <person name="Bonawitz N.D."/>
            <person name="Chapple C."/>
            <person name="Cheng C."/>
            <person name="Correa L.G."/>
            <person name="Dacre M."/>
            <person name="DeBarry J."/>
            <person name="Dreyer I."/>
            <person name="Elias M."/>
            <person name="Engstrom E.M."/>
            <person name="Estelle M."/>
            <person name="Feng L."/>
            <person name="Finet C."/>
            <person name="Floyd S.K."/>
            <person name="Frommer W.B."/>
            <person name="Fujita T."/>
            <person name="Gramzow L."/>
            <person name="Gutensohn M."/>
            <person name="Harholt J."/>
            <person name="Hattori M."/>
            <person name="Heyl A."/>
            <person name="Hirai T."/>
            <person name="Hiwatashi Y."/>
            <person name="Ishikawa M."/>
            <person name="Iwata M."/>
            <person name="Karol K.G."/>
            <person name="Koehler B."/>
            <person name="Kolukisaoglu U."/>
            <person name="Kubo M."/>
            <person name="Kurata T."/>
            <person name="Lalonde S."/>
            <person name="Li K."/>
            <person name="Li Y."/>
            <person name="Litt A."/>
            <person name="Lyons E."/>
            <person name="Manning G."/>
            <person name="Maruyama T."/>
            <person name="Michael T.P."/>
            <person name="Mikami K."/>
            <person name="Miyazaki S."/>
            <person name="Morinaga S."/>
            <person name="Murata T."/>
            <person name="Mueller-Roeber B."/>
            <person name="Nelson D.R."/>
            <person name="Obara M."/>
            <person name="Oguri Y."/>
            <person name="Olmstead R.G."/>
            <person name="Onodera N."/>
            <person name="Petersen B.L."/>
            <person name="Pils B."/>
            <person name="Prigge M."/>
            <person name="Rensing S.A."/>
            <person name="Riano-Pachon D.M."/>
            <person name="Roberts A.W."/>
            <person name="Sato Y."/>
            <person name="Scheller H.V."/>
            <person name="Schulz B."/>
            <person name="Schulz C."/>
            <person name="Shakirov E.V."/>
            <person name="Shibagaki N."/>
            <person name="Shinohara N."/>
            <person name="Shippen D.E."/>
            <person name="Soerensen I."/>
            <person name="Sotooka R."/>
            <person name="Sugimoto N."/>
            <person name="Sugita M."/>
            <person name="Sumikawa N."/>
            <person name="Tanurdzic M."/>
            <person name="Theissen G."/>
            <person name="Ulvskov P."/>
            <person name="Wakazuki S."/>
            <person name="Weng J.K."/>
            <person name="Willats W.W."/>
            <person name="Wipf D."/>
            <person name="Wolf P.G."/>
            <person name="Yang L."/>
            <person name="Zimmer A.D."/>
            <person name="Zhu Q."/>
            <person name="Mitros T."/>
            <person name="Hellsten U."/>
            <person name="Loque D."/>
            <person name="Otillar R."/>
            <person name="Salamov A."/>
            <person name="Schmutz J."/>
            <person name="Shapiro H."/>
            <person name="Lindquist E."/>
            <person name="Lucas S."/>
            <person name="Rokhsar D."/>
            <person name="Grigoriev I.V."/>
        </authorList>
    </citation>
    <scope>NUCLEOTIDE SEQUENCE [LARGE SCALE GENOMIC DNA]</scope>
</reference>
<evidence type="ECO:0000256" key="3">
    <source>
        <dbReference type="ARBA" id="ARBA00022723"/>
    </source>
</evidence>
<dbReference type="PANTHER" id="PTHR43281:SF24">
    <property type="entry name" value="OS07G0580900 PROTEIN"/>
    <property type="match status" value="1"/>
</dbReference>
<protein>
    <submittedName>
        <fullName evidence="6">Uncharacterized protein</fullName>
    </submittedName>
</protein>
<keyword evidence="3" id="KW-0479">Metal-binding</keyword>
<dbReference type="AlphaFoldDB" id="D8SSH8"/>
<keyword evidence="4" id="KW-0460">Magnesium</keyword>
<dbReference type="Proteomes" id="UP000001514">
    <property type="component" value="Unassembled WGS sequence"/>
</dbReference>
<accession>D8SSH8</accession>
<dbReference type="PANTHER" id="PTHR43281">
    <property type="entry name" value="FARNESYL DIPHOSPHATE SYNTHASE"/>
    <property type="match status" value="1"/>
</dbReference>
<comment type="similarity">
    <text evidence="2 5">Belongs to the FPP/GGPP synthase family.</text>
</comment>
<name>D8SSH8_SELML</name>
<dbReference type="KEGG" id="smo:SELMODRAFT_425252"/>
<evidence type="ECO:0000256" key="1">
    <source>
        <dbReference type="ARBA" id="ARBA00001946"/>
    </source>
</evidence>
<sequence>MGPDDKPTHVGMKIASRALTQRFHARYCSATSPSAILSNGIPQKSELLLNQKHETHPQFVLTGEQGRKIHPLPVPLCNNRGTNEQRQQQQYSNKEQIMQLYKYLSSRGGMIEEELACRTSSNHAPHNSTKQYATAQRTKKHFEMWMAIILTTDDLPCMDNARTRKGRAAAHVEFDDTTAILAAQALAALAFGRVVDSTLVLADKRLRLVKKFSLSMQRLVYGQYDDVKKGEVGNTRGTQRQEHQQGELLLRAAAGSDYSRRRRRGGD</sequence>
<dbReference type="Gene3D" id="1.10.600.10">
    <property type="entry name" value="Farnesyl Diphosphate Synthase"/>
    <property type="match status" value="1"/>
</dbReference>
<evidence type="ECO:0000256" key="4">
    <source>
        <dbReference type="ARBA" id="ARBA00022842"/>
    </source>
</evidence>
<dbReference type="GO" id="GO:0004659">
    <property type="term" value="F:prenyltransferase activity"/>
    <property type="evidence" value="ECO:0000318"/>
    <property type="project" value="GO_Central"/>
</dbReference>